<dbReference type="AlphaFoldDB" id="A0A5P6VR60"/>
<name>A0A5P6VR60_PSEXY</name>
<dbReference type="EMBL" id="CP043028">
    <property type="protein sequence ID" value="QFJ54980.1"/>
    <property type="molecule type" value="Genomic_DNA"/>
</dbReference>
<dbReference type="Proteomes" id="UP000327030">
    <property type="component" value="Chromosome 1"/>
</dbReference>
<reference evidence="3" key="1">
    <citation type="submission" date="2019-08" db="EMBL/GenBank/DDBJ databases">
        <title>Complete Genome Sequence of the Polysaccharide-Degrading Rumen Bacterium Pseudobutyrivibrio xylanivorans MA3014.</title>
        <authorList>
            <person name="Palevich N."/>
            <person name="Maclean P.H."/>
            <person name="Kelly W.J."/>
            <person name="Leahy S.C."/>
            <person name="Rakonjac J."/>
            <person name="Attwood G.T."/>
        </authorList>
    </citation>
    <scope>NUCLEOTIDE SEQUENCE [LARGE SCALE GENOMIC DNA]</scope>
    <source>
        <strain evidence="3">MA3014</strain>
    </source>
</reference>
<evidence type="ECO:0000313" key="3">
    <source>
        <dbReference type="Proteomes" id="UP000327030"/>
    </source>
</evidence>
<dbReference type="RefSeq" id="WP_151623433.1">
    <property type="nucleotide sequence ID" value="NZ_CP043028.1"/>
</dbReference>
<keyword evidence="1" id="KW-1133">Transmembrane helix</keyword>
<dbReference type="OrthoDB" id="1925387at2"/>
<protein>
    <submittedName>
        <fullName evidence="2">Uncharacterized protein</fullName>
    </submittedName>
</protein>
<evidence type="ECO:0000313" key="2">
    <source>
        <dbReference type="EMBL" id="QFJ54980.1"/>
    </source>
</evidence>
<dbReference type="KEGG" id="pxv:FXF36_08960"/>
<gene>
    <name evidence="2" type="ORF">FXF36_08960</name>
</gene>
<feature type="transmembrane region" description="Helical" evidence="1">
    <location>
        <begin position="39"/>
        <end position="58"/>
    </location>
</feature>
<sequence length="234" mass="26955">MMEKYIDNEQESVNKTFKGEKKKLSQMTFGQKLEYIFEYYKVHMIIALIVLIVLGWCIHHAMTYVQYKFYGMVINSDQYSTEVEAQMHDILGMEKHDGFSITADLYTDDTANMGGYGNKLDIYVMAGQMDFAFADEEGVEHMVQLGAIRDIKDTAPADILKLWQDQGRLYNMEVTDDDGVTGSYDVAVDISDSPIHEYFGLDENTKYLMVADLSGSEEYLERFYELLYKLEIGE</sequence>
<keyword evidence="1" id="KW-0812">Transmembrane</keyword>
<organism evidence="2 3">
    <name type="scientific">Pseudobutyrivibrio xylanivorans</name>
    <dbReference type="NCBI Taxonomy" id="185007"/>
    <lineage>
        <taxon>Bacteria</taxon>
        <taxon>Bacillati</taxon>
        <taxon>Bacillota</taxon>
        <taxon>Clostridia</taxon>
        <taxon>Lachnospirales</taxon>
        <taxon>Lachnospiraceae</taxon>
        <taxon>Pseudobutyrivibrio</taxon>
    </lineage>
</organism>
<proteinExistence type="predicted"/>
<accession>A0A5P6VR60</accession>
<keyword evidence="1" id="KW-0472">Membrane</keyword>
<evidence type="ECO:0000256" key="1">
    <source>
        <dbReference type="SAM" id="Phobius"/>
    </source>
</evidence>